<dbReference type="EMBL" id="JBHSJE010000006">
    <property type="protein sequence ID" value="MFC4981134.1"/>
    <property type="molecule type" value="Genomic_DNA"/>
</dbReference>
<name>A0ABV9VAY3_STRAZ</name>
<dbReference type="Pfam" id="PF09350">
    <property type="entry name" value="DJC28_CD"/>
    <property type="match status" value="1"/>
</dbReference>
<organism evidence="2 3">
    <name type="scientific">Streptomyces atroolivaceus</name>
    <dbReference type="NCBI Taxonomy" id="66869"/>
    <lineage>
        <taxon>Bacteria</taxon>
        <taxon>Bacillati</taxon>
        <taxon>Actinomycetota</taxon>
        <taxon>Actinomycetes</taxon>
        <taxon>Kitasatosporales</taxon>
        <taxon>Streptomycetaceae</taxon>
        <taxon>Streptomyces</taxon>
    </lineage>
</organism>
<proteinExistence type="predicted"/>
<dbReference type="GeneID" id="31236687"/>
<feature type="domain" description="DnaJ homologue subfamily C member 28 conserved" evidence="1">
    <location>
        <begin position="14"/>
        <end position="79"/>
    </location>
</feature>
<evidence type="ECO:0000313" key="2">
    <source>
        <dbReference type="EMBL" id="MFC4981134.1"/>
    </source>
</evidence>
<gene>
    <name evidence="2" type="ORF">ACFPL4_22705</name>
</gene>
<evidence type="ECO:0000313" key="3">
    <source>
        <dbReference type="Proteomes" id="UP001595908"/>
    </source>
</evidence>
<keyword evidence="3" id="KW-1185">Reference proteome</keyword>
<reference evidence="3" key="1">
    <citation type="journal article" date="2019" name="Int. J. Syst. Evol. Microbiol.">
        <title>The Global Catalogue of Microorganisms (GCM) 10K type strain sequencing project: providing services to taxonomists for standard genome sequencing and annotation.</title>
        <authorList>
            <consortium name="The Broad Institute Genomics Platform"/>
            <consortium name="The Broad Institute Genome Sequencing Center for Infectious Disease"/>
            <person name="Wu L."/>
            <person name="Ma J."/>
        </authorList>
    </citation>
    <scope>NUCLEOTIDE SEQUENCE [LARGE SCALE GENOMIC DNA]</scope>
    <source>
        <strain evidence="3">ICMP 257</strain>
    </source>
</reference>
<dbReference type="InterPro" id="IPR018961">
    <property type="entry name" value="DnaJ_homolog_subfam-C_membr-28"/>
</dbReference>
<sequence length="134" mass="15132">MTERKPAGVSFETWVDRQIREAEERGAFADLPGAGKPIPGLGRPYDAMWWIKAKMEREGLSALPPSLMLRKAAEDARQEASRARSEAEVRRILTEMNESIRQALARPPEGPPLNLEPFDIDAVVWEWHAERRGG</sequence>
<dbReference type="RefSeq" id="WP_033304858.1">
    <property type="nucleotide sequence ID" value="NZ_JBFAGR010000014.1"/>
</dbReference>
<evidence type="ECO:0000259" key="1">
    <source>
        <dbReference type="Pfam" id="PF09350"/>
    </source>
</evidence>
<accession>A0ABV9VAY3</accession>
<comment type="caution">
    <text evidence="2">The sequence shown here is derived from an EMBL/GenBank/DDBJ whole genome shotgun (WGS) entry which is preliminary data.</text>
</comment>
<protein>
    <submittedName>
        <fullName evidence="2">DUF1992 domain-containing protein</fullName>
    </submittedName>
</protein>
<dbReference type="Proteomes" id="UP001595908">
    <property type="component" value="Unassembled WGS sequence"/>
</dbReference>